<dbReference type="Pfam" id="PF08325">
    <property type="entry name" value="WLM"/>
    <property type="match status" value="1"/>
</dbReference>
<gene>
    <name evidence="8" type="ORF">BT63DRAFT_10669</name>
</gene>
<keyword evidence="9" id="KW-1185">Reference proteome</keyword>
<feature type="domain" description="WLM" evidence="7">
    <location>
        <begin position="1"/>
        <end position="198"/>
    </location>
</feature>
<keyword evidence="1" id="KW-0479">Metal-binding</keyword>
<dbReference type="PANTHER" id="PTHR46622:SF1">
    <property type="entry name" value="DNA-DEPENDENT METALLOPROTEASE WSS1"/>
    <property type="match status" value="1"/>
</dbReference>
<feature type="domain" description="RanBP2-type" evidence="6">
    <location>
        <begin position="390"/>
        <end position="419"/>
    </location>
</feature>
<dbReference type="EMBL" id="MU004230">
    <property type="protein sequence ID" value="KAF2674460.1"/>
    <property type="molecule type" value="Genomic_DNA"/>
</dbReference>
<protein>
    <submittedName>
        <fullName evidence="8">WLM-domain-containing protein</fullName>
    </submittedName>
</protein>
<dbReference type="PROSITE" id="PS51397">
    <property type="entry name" value="WLM"/>
    <property type="match status" value="1"/>
</dbReference>
<dbReference type="InterPro" id="IPR013536">
    <property type="entry name" value="WLM_dom"/>
</dbReference>
<dbReference type="AlphaFoldDB" id="A0A6A6URT0"/>
<evidence type="ECO:0000259" key="6">
    <source>
        <dbReference type="PROSITE" id="PS50199"/>
    </source>
</evidence>
<reference evidence="8" key="1">
    <citation type="journal article" date="2020" name="Stud. Mycol.">
        <title>101 Dothideomycetes genomes: a test case for predicting lifestyles and emergence of pathogens.</title>
        <authorList>
            <person name="Haridas S."/>
            <person name="Albert R."/>
            <person name="Binder M."/>
            <person name="Bloem J."/>
            <person name="Labutti K."/>
            <person name="Salamov A."/>
            <person name="Andreopoulos B."/>
            <person name="Baker S."/>
            <person name="Barry K."/>
            <person name="Bills G."/>
            <person name="Bluhm B."/>
            <person name="Cannon C."/>
            <person name="Castanera R."/>
            <person name="Culley D."/>
            <person name="Daum C."/>
            <person name="Ezra D."/>
            <person name="Gonzalez J."/>
            <person name="Henrissat B."/>
            <person name="Kuo A."/>
            <person name="Liang C."/>
            <person name="Lipzen A."/>
            <person name="Lutzoni F."/>
            <person name="Magnuson J."/>
            <person name="Mondo S."/>
            <person name="Nolan M."/>
            <person name="Ohm R."/>
            <person name="Pangilinan J."/>
            <person name="Park H.-J."/>
            <person name="Ramirez L."/>
            <person name="Alfaro M."/>
            <person name="Sun H."/>
            <person name="Tritt A."/>
            <person name="Yoshinaga Y."/>
            <person name="Zwiers L.-H."/>
            <person name="Turgeon B."/>
            <person name="Goodwin S."/>
            <person name="Spatafora J."/>
            <person name="Crous P."/>
            <person name="Grigoriev I."/>
        </authorList>
    </citation>
    <scope>NUCLEOTIDE SEQUENCE</scope>
    <source>
        <strain evidence="8">CBS 115976</strain>
    </source>
</reference>
<dbReference type="Gene3D" id="2.30.30.380">
    <property type="entry name" value="Zn-finger domain of Sec23/24"/>
    <property type="match status" value="1"/>
</dbReference>
<dbReference type="GO" id="GO:0008270">
    <property type="term" value="F:zinc ion binding"/>
    <property type="evidence" value="ECO:0007669"/>
    <property type="project" value="UniProtKB-KW"/>
</dbReference>
<dbReference type="GO" id="GO:0008237">
    <property type="term" value="F:metallopeptidase activity"/>
    <property type="evidence" value="ECO:0007669"/>
    <property type="project" value="TreeGrafter"/>
</dbReference>
<dbReference type="PROSITE" id="PS50199">
    <property type="entry name" value="ZF_RANBP2_2"/>
    <property type="match status" value="1"/>
</dbReference>
<dbReference type="InterPro" id="IPR053000">
    <property type="entry name" value="WSS1-like_metalloprotease"/>
</dbReference>
<dbReference type="PROSITE" id="PS01358">
    <property type="entry name" value="ZF_RANBP2_1"/>
    <property type="match status" value="1"/>
</dbReference>
<evidence type="ECO:0000256" key="4">
    <source>
        <dbReference type="PROSITE-ProRule" id="PRU00322"/>
    </source>
</evidence>
<evidence type="ECO:0000256" key="3">
    <source>
        <dbReference type="ARBA" id="ARBA00022833"/>
    </source>
</evidence>
<organism evidence="8 9">
    <name type="scientific">Microthyrium microscopicum</name>
    <dbReference type="NCBI Taxonomy" id="703497"/>
    <lineage>
        <taxon>Eukaryota</taxon>
        <taxon>Fungi</taxon>
        <taxon>Dikarya</taxon>
        <taxon>Ascomycota</taxon>
        <taxon>Pezizomycotina</taxon>
        <taxon>Dothideomycetes</taxon>
        <taxon>Dothideomycetes incertae sedis</taxon>
        <taxon>Microthyriales</taxon>
        <taxon>Microthyriaceae</taxon>
        <taxon>Microthyrium</taxon>
    </lineage>
</organism>
<dbReference type="PANTHER" id="PTHR46622">
    <property type="entry name" value="DNA-DEPENDENT METALLOPROTEASE WSS1"/>
    <property type="match status" value="1"/>
</dbReference>
<proteinExistence type="predicted"/>
<feature type="compositionally biased region" description="Basic and acidic residues" evidence="5">
    <location>
        <begin position="144"/>
        <end position="166"/>
    </location>
</feature>
<feature type="compositionally biased region" description="Low complexity" evidence="5">
    <location>
        <begin position="369"/>
        <end position="391"/>
    </location>
</feature>
<accession>A0A6A6URT0</accession>
<dbReference type="Proteomes" id="UP000799302">
    <property type="component" value="Unassembled WGS sequence"/>
</dbReference>
<feature type="compositionally biased region" description="Pro residues" evidence="5">
    <location>
        <begin position="294"/>
        <end position="323"/>
    </location>
</feature>
<keyword evidence="2 4" id="KW-0863">Zinc-finger</keyword>
<evidence type="ECO:0000256" key="5">
    <source>
        <dbReference type="SAM" id="MobiDB-lite"/>
    </source>
</evidence>
<dbReference type="OrthoDB" id="261960at2759"/>
<dbReference type="InterPro" id="IPR036443">
    <property type="entry name" value="Znf_RanBP2_sf"/>
</dbReference>
<dbReference type="GO" id="GO:0006281">
    <property type="term" value="P:DNA repair"/>
    <property type="evidence" value="ECO:0007669"/>
    <property type="project" value="TreeGrafter"/>
</dbReference>
<feature type="region of interest" description="Disordered" evidence="5">
    <location>
        <begin position="135"/>
        <end position="184"/>
    </location>
</feature>
<evidence type="ECO:0000256" key="2">
    <source>
        <dbReference type="ARBA" id="ARBA00022771"/>
    </source>
</evidence>
<sequence>MREIDPLIQQYVHMQEMSDSASALTMLRKIASCVKPIMRKRGWRVGTLSEFFPQQQNLLGLNVNRGETIHIRLRYAHNSRSFLPFEHALDTMLHELCHNAIGPHNDDFHKLWNELRDEWETLTIKGYTGEGFLGQGRQLGGAHMPREEMRRRARAEAVKRDKERKAQQSQGHRLGGARPTPGTRINEVIADATIRRTTETTRAVTTGCATGSKGAEQAAHDALLNGFRTKEDMDQANAMAIQQATIELMATDEERQLDQEYHTNLVAPPVSEGLTWDPINGLQEAPTSAAPITSRPPHPVPAASRPAPPPISYGPSPPIPNPKSRPSSSRAPLVPPNKPGKKVPEINRFGKPMSRLVKESEKKQKIIKKSLQGGSSSRSNTPSLASTSSPSTTWQCEICTLINQADAIVCGACEVERPERSSVPQAHPGPPAANSHLSNLRAAGWNCDYCGNFMEHQWWTCDICGNMKNAS</sequence>
<dbReference type="SUPFAM" id="SSF90209">
    <property type="entry name" value="Ran binding protein zinc finger-like"/>
    <property type="match status" value="1"/>
</dbReference>
<dbReference type="GO" id="GO:0005634">
    <property type="term" value="C:nucleus"/>
    <property type="evidence" value="ECO:0007669"/>
    <property type="project" value="TreeGrafter"/>
</dbReference>
<keyword evidence="3" id="KW-0862">Zinc</keyword>
<dbReference type="InterPro" id="IPR001876">
    <property type="entry name" value="Znf_RanBP2"/>
</dbReference>
<evidence type="ECO:0000256" key="1">
    <source>
        <dbReference type="ARBA" id="ARBA00022723"/>
    </source>
</evidence>
<evidence type="ECO:0000313" key="8">
    <source>
        <dbReference type="EMBL" id="KAF2674460.1"/>
    </source>
</evidence>
<feature type="region of interest" description="Disordered" evidence="5">
    <location>
        <begin position="276"/>
        <end position="391"/>
    </location>
</feature>
<evidence type="ECO:0000313" key="9">
    <source>
        <dbReference type="Proteomes" id="UP000799302"/>
    </source>
</evidence>
<evidence type="ECO:0000259" key="7">
    <source>
        <dbReference type="PROSITE" id="PS51397"/>
    </source>
</evidence>
<name>A0A6A6URT0_9PEZI</name>